<dbReference type="Gene3D" id="1.25.40.20">
    <property type="entry name" value="Ankyrin repeat-containing domain"/>
    <property type="match status" value="1"/>
</dbReference>
<proteinExistence type="predicted"/>
<feature type="compositionally biased region" description="Basic and acidic residues" evidence="1">
    <location>
        <begin position="135"/>
        <end position="146"/>
    </location>
</feature>
<name>A0AAN6PVP1_9PEZI</name>
<feature type="region of interest" description="Disordered" evidence="1">
    <location>
        <begin position="128"/>
        <end position="147"/>
    </location>
</feature>
<protein>
    <submittedName>
        <fullName evidence="2">Uncharacterized protein</fullName>
    </submittedName>
</protein>
<gene>
    <name evidence="2" type="ORF">N658DRAFT_211431</name>
</gene>
<evidence type="ECO:0000256" key="1">
    <source>
        <dbReference type="SAM" id="MobiDB-lite"/>
    </source>
</evidence>
<sequence length="411" mass="47196">MLVKAQVVLKKETLESYGNSLQKALRFLDSAVQLHLASSIKLQLKLIAAKITNVWNSIGLPPIADGGSHTTTGDEDEKAINKDKEPAERPSNRKTHGSLALRGRTKQHSNALLRLLGLHVIEYERQSSTNFKTKSPNDQKHTESRPSLHKSKAWDIQLLLACSGWTTHLRQYVVLSSQSKIFELVRDGTLEQLRRLFDEGRASPYSMDEDGYTLLHWAMAFRWGLVPALVEMGVDDFHAETLSNLTPSDMTYCCAEQGIGNASGWEFAVHRSMLIHGVYDKFQTYPAFLPGFQDRLYNVVVVQMVSSLEIFESFLAHVFPNFYHWPLQTRIDMVTESLFPNPAVDSRAVKRFLDPEGHVHPEHLAYRNRSKGITLFELITYRYFQRDVYYSIRRRRQDWLRMISDPVMNRV</sequence>
<keyword evidence="3" id="KW-1185">Reference proteome</keyword>
<comment type="caution">
    <text evidence="2">The sequence shown here is derived from an EMBL/GenBank/DDBJ whole genome shotgun (WGS) entry which is preliminary data.</text>
</comment>
<organism evidence="2 3">
    <name type="scientific">Parathielavia hyrcaniae</name>
    <dbReference type="NCBI Taxonomy" id="113614"/>
    <lineage>
        <taxon>Eukaryota</taxon>
        <taxon>Fungi</taxon>
        <taxon>Dikarya</taxon>
        <taxon>Ascomycota</taxon>
        <taxon>Pezizomycotina</taxon>
        <taxon>Sordariomycetes</taxon>
        <taxon>Sordariomycetidae</taxon>
        <taxon>Sordariales</taxon>
        <taxon>Chaetomiaceae</taxon>
        <taxon>Parathielavia</taxon>
    </lineage>
</organism>
<feature type="compositionally biased region" description="Basic and acidic residues" evidence="1">
    <location>
        <begin position="78"/>
        <end position="91"/>
    </location>
</feature>
<reference evidence="2" key="2">
    <citation type="submission" date="2023-05" db="EMBL/GenBank/DDBJ databases">
        <authorList>
            <consortium name="Lawrence Berkeley National Laboratory"/>
            <person name="Steindorff A."/>
            <person name="Hensen N."/>
            <person name="Bonometti L."/>
            <person name="Westerberg I."/>
            <person name="Brannstrom I.O."/>
            <person name="Guillou S."/>
            <person name="Cros-Aarteil S."/>
            <person name="Calhoun S."/>
            <person name="Haridas S."/>
            <person name="Kuo A."/>
            <person name="Mondo S."/>
            <person name="Pangilinan J."/>
            <person name="Riley R."/>
            <person name="Labutti K."/>
            <person name="Andreopoulos B."/>
            <person name="Lipzen A."/>
            <person name="Chen C."/>
            <person name="Yanf M."/>
            <person name="Daum C."/>
            <person name="Ng V."/>
            <person name="Clum A."/>
            <person name="Ohm R."/>
            <person name="Martin F."/>
            <person name="Silar P."/>
            <person name="Natvig D."/>
            <person name="Lalanne C."/>
            <person name="Gautier V."/>
            <person name="Ament-Velasquez S.L."/>
            <person name="Kruys A."/>
            <person name="Hutchinson M.I."/>
            <person name="Powell A.J."/>
            <person name="Barry K."/>
            <person name="Miller A.N."/>
            <person name="Grigoriev I.V."/>
            <person name="Debuchy R."/>
            <person name="Gladieux P."/>
            <person name="Thoren M.H."/>
            <person name="Johannesson H."/>
        </authorList>
    </citation>
    <scope>NUCLEOTIDE SEQUENCE</scope>
    <source>
        <strain evidence="2">CBS 757.83</strain>
    </source>
</reference>
<evidence type="ECO:0000313" key="3">
    <source>
        <dbReference type="Proteomes" id="UP001305647"/>
    </source>
</evidence>
<accession>A0AAN6PVP1</accession>
<reference evidence="2" key="1">
    <citation type="journal article" date="2023" name="Mol. Phylogenet. Evol.">
        <title>Genome-scale phylogeny and comparative genomics of the fungal order Sordariales.</title>
        <authorList>
            <person name="Hensen N."/>
            <person name="Bonometti L."/>
            <person name="Westerberg I."/>
            <person name="Brannstrom I.O."/>
            <person name="Guillou S."/>
            <person name="Cros-Aarteil S."/>
            <person name="Calhoun S."/>
            <person name="Haridas S."/>
            <person name="Kuo A."/>
            <person name="Mondo S."/>
            <person name="Pangilinan J."/>
            <person name="Riley R."/>
            <person name="LaButti K."/>
            <person name="Andreopoulos B."/>
            <person name="Lipzen A."/>
            <person name="Chen C."/>
            <person name="Yan M."/>
            <person name="Daum C."/>
            <person name="Ng V."/>
            <person name="Clum A."/>
            <person name="Steindorff A."/>
            <person name="Ohm R.A."/>
            <person name="Martin F."/>
            <person name="Silar P."/>
            <person name="Natvig D.O."/>
            <person name="Lalanne C."/>
            <person name="Gautier V."/>
            <person name="Ament-Velasquez S.L."/>
            <person name="Kruys A."/>
            <person name="Hutchinson M.I."/>
            <person name="Powell A.J."/>
            <person name="Barry K."/>
            <person name="Miller A.N."/>
            <person name="Grigoriev I.V."/>
            <person name="Debuchy R."/>
            <person name="Gladieux P."/>
            <person name="Hiltunen Thoren M."/>
            <person name="Johannesson H."/>
        </authorList>
    </citation>
    <scope>NUCLEOTIDE SEQUENCE</scope>
    <source>
        <strain evidence="2">CBS 757.83</strain>
    </source>
</reference>
<dbReference type="InterPro" id="IPR036770">
    <property type="entry name" value="Ankyrin_rpt-contain_sf"/>
</dbReference>
<dbReference type="AlphaFoldDB" id="A0AAN6PVP1"/>
<dbReference type="EMBL" id="MU863655">
    <property type="protein sequence ID" value="KAK4098829.1"/>
    <property type="molecule type" value="Genomic_DNA"/>
</dbReference>
<dbReference type="Proteomes" id="UP001305647">
    <property type="component" value="Unassembled WGS sequence"/>
</dbReference>
<evidence type="ECO:0000313" key="2">
    <source>
        <dbReference type="EMBL" id="KAK4098829.1"/>
    </source>
</evidence>
<feature type="region of interest" description="Disordered" evidence="1">
    <location>
        <begin position="62"/>
        <end position="103"/>
    </location>
</feature>